<gene>
    <name evidence="1" type="ORF">BLA6863_02398</name>
</gene>
<dbReference type="EMBL" id="CABVPY010000012">
    <property type="protein sequence ID" value="VWB52394.1"/>
    <property type="molecule type" value="Genomic_DNA"/>
</dbReference>
<reference evidence="1 2" key="1">
    <citation type="submission" date="2019-09" db="EMBL/GenBank/DDBJ databases">
        <authorList>
            <person name="Depoorter E."/>
        </authorList>
    </citation>
    <scope>NUCLEOTIDE SEQUENCE [LARGE SCALE GENOMIC DNA]</scope>
    <source>
        <strain evidence="1">LMG 6863</strain>
    </source>
</reference>
<dbReference type="AlphaFoldDB" id="A0A6P2K6H6"/>
<sequence>MSDRLRFAIGRINHFGGNALVAGTTDPDHPVAVVVRPPSKLTQIDPDKDWFRARGGNNAYLPWWGRRHDTDYGMQGYSW</sequence>
<evidence type="ECO:0000313" key="1">
    <source>
        <dbReference type="EMBL" id="VWB52394.1"/>
    </source>
</evidence>
<organism evidence="1 2">
    <name type="scientific">Burkholderia lata (strain ATCC 17760 / DSM 23089 / LMG 22485 / NCIMB 9086 / R18194 / 383)</name>
    <dbReference type="NCBI Taxonomy" id="482957"/>
    <lineage>
        <taxon>Bacteria</taxon>
        <taxon>Pseudomonadati</taxon>
        <taxon>Pseudomonadota</taxon>
        <taxon>Betaproteobacteria</taxon>
        <taxon>Burkholderiales</taxon>
        <taxon>Burkholderiaceae</taxon>
        <taxon>Burkholderia</taxon>
        <taxon>Burkholderia cepacia complex</taxon>
    </lineage>
</organism>
<protein>
    <submittedName>
        <fullName evidence="1">Virulence factor</fullName>
    </submittedName>
</protein>
<name>A0A6P2K6H6_BURL3</name>
<dbReference type="Proteomes" id="UP000494170">
    <property type="component" value="Unassembled WGS sequence"/>
</dbReference>
<proteinExistence type="predicted"/>
<accession>A0A6P2K6H6</accession>
<evidence type="ECO:0000313" key="2">
    <source>
        <dbReference type="Proteomes" id="UP000494170"/>
    </source>
</evidence>